<dbReference type="OrthoDB" id="435562at2759"/>
<dbReference type="AlphaFoldDB" id="F0YCH8"/>
<proteinExistence type="predicted"/>
<evidence type="ECO:0000256" key="2">
    <source>
        <dbReference type="SAM" id="SignalP"/>
    </source>
</evidence>
<dbReference type="InterPro" id="IPR000772">
    <property type="entry name" value="Ricin_B_lectin"/>
</dbReference>
<dbReference type="Gene3D" id="2.80.10.50">
    <property type="match status" value="1"/>
</dbReference>
<protein>
    <recommendedName>
        <fullName evidence="3">Ricin B lectin domain-containing protein</fullName>
    </recommendedName>
</protein>
<dbReference type="InParanoid" id="F0YCH8"/>
<keyword evidence="5" id="KW-1185">Reference proteome</keyword>
<evidence type="ECO:0000259" key="3">
    <source>
        <dbReference type="Pfam" id="PF00652"/>
    </source>
</evidence>
<dbReference type="Pfam" id="PF00652">
    <property type="entry name" value="Ricin_B_lectin"/>
    <property type="match status" value="1"/>
</dbReference>
<sequence>MASAPHHVLLLLTRTPRIHPLLLLLTLSTAFDACSYDGRVSWDGPKAFLALLPCDATDPHSQWAGATLSDGAAASEITNGAACLSTISDEPARVVSPCDATRWSLRANQTLAVTAAAAGTLVGKGVGACLDLRGGGGPTVELWTCHPAGDADAPNQQWTYEADGTIRSPKNPGKCVTLNRTAMNPYVATPCAWPNKPPSTAPPRSDALRGVALLEDATPIPLYGADTFYPAEDRDGNFYSGFDDGGLGGGGTSSVSVSSSSPTGFGSTTGSAVVSGGRDWRNLSVAAVGGPIVEDGFPMQGPALGRYTSANLFVNGTWWTGSYGLGLSSKTNSLSIEIGPFVGFRHSVDGGATWKKPMSGGAELNVSRNLWGERAADAPPRGPPIDGEPLGSPAGVKMGSPHVVDHGPENVRSPDGKVYVVAGGCLAPRANENCTWISGDGIFLARASFDAADPDSLNDASNWEFMGVDGWVGDVDDAKPVFEWEGRVGAVTATWAPALQRYLFCVTAPTTHAWANEGPYDTFVLEAPRLTGPFSLVTYMPKFGMQAYFVSAPSAWMADTLNDGDFDAVLTFSANFACNIEGCAPNVKHATYGANVLPVRFLGA</sequence>
<feature type="chain" id="PRO_5003264534" description="Ricin B lectin domain-containing protein" evidence="2">
    <location>
        <begin position="21"/>
        <end position="604"/>
    </location>
</feature>
<reference evidence="4 5" key="1">
    <citation type="journal article" date="2011" name="Proc. Natl. Acad. Sci. U.S.A.">
        <title>Niche of harmful alga Aureococcus anophagefferens revealed through ecogenomics.</title>
        <authorList>
            <person name="Gobler C.J."/>
            <person name="Berry D.L."/>
            <person name="Dyhrman S.T."/>
            <person name="Wilhelm S.W."/>
            <person name="Salamov A."/>
            <person name="Lobanov A.V."/>
            <person name="Zhang Y."/>
            <person name="Collier J.L."/>
            <person name="Wurch L.L."/>
            <person name="Kustka A.B."/>
            <person name="Dill B.D."/>
            <person name="Shah M."/>
            <person name="VerBerkmoes N.C."/>
            <person name="Kuo A."/>
            <person name="Terry A."/>
            <person name="Pangilinan J."/>
            <person name="Lindquist E.A."/>
            <person name="Lucas S."/>
            <person name="Paulsen I.T."/>
            <person name="Hattenrath-Lehmann T.K."/>
            <person name="Talmage S.C."/>
            <person name="Walker E.A."/>
            <person name="Koch F."/>
            <person name="Burson A.M."/>
            <person name="Marcoval M.A."/>
            <person name="Tang Y.Z."/>
            <person name="Lecleir G.R."/>
            <person name="Coyne K.J."/>
            <person name="Berg G.M."/>
            <person name="Bertrand E.M."/>
            <person name="Saito M.A."/>
            <person name="Gladyshev V.N."/>
            <person name="Grigoriev I.V."/>
        </authorList>
    </citation>
    <scope>NUCLEOTIDE SEQUENCE [LARGE SCALE GENOMIC DNA]</scope>
    <source>
        <strain evidence="5">CCMP 1984</strain>
    </source>
</reference>
<accession>F0YCH8</accession>
<evidence type="ECO:0000313" key="4">
    <source>
        <dbReference type="EMBL" id="EGB07181.1"/>
    </source>
</evidence>
<dbReference type="InterPro" id="IPR035992">
    <property type="entry name" value="Ricin_B-like_lectins"/>
</dbReference>
<evidence type="ECO:0000313" key="5">
    <source>
        <dbReference type="Proteomes" id="UP000002729"/>
    </source>
</evidence>
<dbReference type="SUPFAM" id="SSF50370">
    <property type="entry name" value="Ricin B-like lectins"/>
    <property type="match status" value="1"/>
</dbReference>
<evidence type="ECO:0000256" key="1">
    <source>
        <dbReference type="SAM" id="MobiDB-lite"/>
    </source>
</evidence>
<dbReference type="PROSITE" id="PS50231">
    <property type="entry name" value="RICIN_B_LECTIN"/>
    <property type="match status" value="1"/>
</dbReference>
<name>F0YCH8_AURAN</name>
<dbReference type="KEGG" id="aaf:AURANDRAFT_65055"/>
<gene>
    <name evidence="4" type="ORF">AURANDRAFT_65055</name>
</gene>
<dbReference type="Proteomes" id="UP000002729">
    <property type="component" value="Unassembled WGS sequence"/>
</dbReference>
<organism evidence="5">
    <name type="scientific">Aureococcus anophagefferens</name>
    <name type="common">Harmful bloom alga</name>
    <dbReference type="NCBI Taxonomy" id="44056"/>
    <lineage>
        <taxon>Eukaryota</taxon>
        <taxon>Sar</taxon>
        <taxon>Stramenopiles</taxon>
        <taxon>Ochrophyta</taxon>
        <taxon>Pelagophyceae</taxon>
        <taxon>Pelagomonadales</taxon>
        <taxon>Pelagomonadaceae</taxon>
        <taxon>Aureococcus</taxon>
    </lineage>
</organism>
<feature type="compositionally biased region" description="Low complexity" evidence="1">
    <location>
        <begin position="253"/>
        <end position="272"/>
    </location>
</feature>
<feature type="region of interest" description="Disordered" evidence="1">
    <location>
        <begin position="250"/>
        <end position="272"/>
    </location>
</feature>
<dbReference type="EMBL" id="GL833132">
    <property type="protein sequence ID" value="EGB07181.1"/>
    <property type="molecule type" value="Genomic_DNA"/>
</dbReference>
<keyword evidence="2" id="KW-0732">Signal</keyword>
<feature type="domain" description="Ricin B lectin" evidence="3">
    <location>
        <begin position="118"/>
        <end position="191"/>
    </location>
</feature>
<dbReference type="RefSeq" id="XP_009038404.1">
    <property type="nucleotide sequence ID" value="XM_009040156.1"/>
</dbReference>
<dbReference type="GeneID" id="20225141"/>
<feature type="signal peptide" evidence="2">
    <location>
        <begin position="1"/>
        <end position="20"/>
    </location>
</feature>